<dbReference type="InterPro" id="IPR045632">
    <property type="entry name" value="DUF6314"/>
</dbReference>
<dbReference type="Proteomes" id="UP000006230">
    <property type="component" value="Unassembled WGS sequence"/>
</dbReference>
<dbReference type="HOGENOM" id="CLU_093209_1_1_5"/>
<dbReference type="OrthoDB" id="7351979at2"/>
<accession>Q0FN30</accession>
<dbReference type="Pfam" id="PF19834">
    <property type="entry name" value="DUF6314"/>
    <property type="match status" value="1"/>
</dbReference>
<protein>
    <recommendedName>
        <fullName evidence="1">DUF6314 domain-containing protein</fullName>
    </recommendedName>
</protein>
<comment type="caution">
    <text evidence="2">The sequence shown here is derived from an EMBL/GenBank/DDBJ whole genome shotgun (WGS) entry which is preliminary data.</text>
</comment>
<keyword evidence="3" id="KW-1185">Reference proteome</keyword>
<organism evidence="2 3">
    <name type="scientific">Salipiger bermudensis (strain DSM 26914 / JCM 13377 / KCTC 12554 / HTCC2601)</name>
    <name type="common">Pelagibaca bermudensis</name>
    <dbReference type="NCBI Taxonomy" id="314265"/>
    <lineage>
        <taxon>Bacteria</taxon>
        <taxon>Pseudomonadati</taxon>
        <taxon>Pseudomonadota</taxon>
        <taxon>Alphaproteobacteria</taxon>
        <taxon>Rhodobacterales</taxon>
        <taxon>Roseobacteraceae</taxon>
        <taxon>Salipiger</taxon>
    </lineage>
</organism>
<evidence type="ECO:0000313" key="3">
    <source>
        <dbReference type="Proteomes" id="UP000006230"/>
    </source>
</evidence>
<dbReference type="AlphaFoldDB" id="Q0FN30"/>
<sequence>MRGLEGFLGTWQLEREISHGDGSSARFEGVAEWRPEGEGAVYVERGELMMGQGRFAAERRYLWDRDLRVFFDDGRFFHQVPEEGGAAAHWCDPDQYDVHYDFSRWPEWQARWQVRGPRKDYVMVSRYLPVGPSKQ</sequence>
<dbReference type="RefSeq" id="WP_007799457.1">
    <property type="nucleotide sequence ID" value="NZ_DS022276.1"/>
</dbReference>
<dbReference type="eggNOG" id="ENOG5032RWA">
    <property type="taxonomic scope" value="Bacteria"/>
</dbReference>
<proteinExistence type="predicted"/>
<gene>
    <name evidence="2" type="ORF">R2601_22002</name>
</gene>
<feature type="domain" description="DUF6314" evidence="1">
    <location>
        <begin position="7"/>
        <end position="127"/>
    </location>
</feature>
<dbReference type="STRING" id="314265.R2601_22002"/>
<reference evidence="2 3" key="1">
    <citation type="journal article" date="2010" name="J. Bacteriol.">
        <title>Genome sequences of Pelagibaca bermudensis HTCC2601T and Maritimibacter alkaliphilus HTCC2654T, the type strains of two marine Roseobacter genera.</title>
        <authorList>
            <person name="Thrash J.C."/>
            <person name="Cho J.C."/>
            <person name="Ferriera S."/>
            <person name="Johnson J."/>
            <person name="Vergin K.L."/>
            <person name="Giovannoni S.J."/>
        </authorList>
    </citation>
    <scope>NUCLEOTIDE SEQUENCE [LARGE SCALE GENOMIC DNA]</scope>
    <source>
        <strain evidence="3">DSM 26914 / JCM 13377 / KCTC 12554 / HTCC2601</strain>
    </source>
</reference>
<evidence type="ECO:0000259" key="1">
    <source>
        <dbReference type="Pfam" id="PF19834"/>
    </source>
</evidence>
<evidence type="ECO:0000313" key="2">
    <source>
        <dbReference type="EMBL" id="EAU45612.1"/>
    </source>
</evidence>
<name>Q0FN30_SALBH</name>
<dbReference type="EMBL" id="AATQ01000024">
    <property type="protein sequence ID" value="EAU45612.1"/>
    <property type="molecule type" value="Genomic_DNA"/>
</dbReference>